<dbReference type="Proteomes" id="UP000004846">
    <property type="component" value="Unassembled WGS sequence"/>
</dbReference>
<accession>A0A125WAM1</accession>
<organism evidence="1 2">
    <name type="scientific">Enterococcus faecalis TX4248</name>
    <dbReference type="NCBI Taxonomy" id="749495"/>
    <lineage>
        <taxon>Bacteria</taxon>
        <taxon>Bacillati</taxon>
        <taxon>Bacillota</taxon>
        <taxon>Bacilli</taxon>
        <taxon>Lactobacillales</taxon>
        <taxon>Enterococcaceae</taxon>
        <taxon>Enterococcus</taxon>
    </lineage>
</organism>
<dbReference type="Pfam" id="PF13707">
    <property type="entry name" value="RloB"/>
    <property type="match status" value="1"/>
</dbReference>
<dbReference type="EMBL" id="AEBR01000002">
    <property type="protein sequence ID" value="EFM84334.1"/>
    <property type="molecule type" value="Genomic_DNA"/>
</dbReference>
<dbReference type="HOGENOM" id="CLU_090993_2_0_9"/>
<reference evidence="1 2" key="1">
    <citation type="submission" date="2010-07" db="EMBL/GenBank/DDBJ databases">
        <authorList>
            <person name="Sid Ahmed O."/>
        </authorList>
    </citation>
    <scope>NUCLEOTIDE SEQUENCE [LARGE SCALE GENOMIC DNA]</scope>
    <source>
        <strain evidence="1 2">TX4248</strain>
    </source>
</reference>
<comment type="caution">
    <text evidence="1">The sequence shown here is derived from an EMBL/GenBank/DDBJ whole genome shotgun (WGS) entry which is preliminary data.</text>
</comment>
<evidence type="ECO:0000313" key="1">
    <source>
        <dbReference type="EMBL" id="EFM84334.1"/>
    </source>
</evidence>
<evidence type="ECO:0000313" key="2">
    <source>
        <dbReference type="Proteomes" id="UP000004846"/>
    </source>
</evidence>
<name>A0A125WAM1_ENTFL</name>
<evidence type="ECO:0008006" key="3">
    <source>
        <dbReference type="Google" id="ProtNLM"/>
    </source>
</evidence>
<protein>
    <recommendedName>
        <fullName evidence="3">RloB-like protein</fullName>
    </recommendedName>
</protein>
<proteinExistence type="predicted"/>
<dbReference type="RefSeq" id="WP_002358972.1">
    <property type="nucleotide sequence ID" value="NZ_GL454408.1"/>
</dbReference>
<sequence>MPKIKRVKKGKKLKPNVMIFCEGETEEAYLRLIKRKYSAVNIKSKLKVKTCRRQGEALVEYAVSCIRSMGKAERDNYDLFYVMYDKDEQTTESIENAVRCAQRHRPEIKTIFSNECFELWLLLHFEEVNRYMTRENLYGRLEKVLHLKDSYRNFKGAEVCKYLEEKVAIAFQNTNKNWLSPLEEMKINENPYTNFPKELCEMLAQKEVDF</sequence>
<dbReference type="AlphaFoldDB" id="A0A125WAM1"/>
<gene>
    <name evidence="1" type="ORF">HMPREF9498_00022</name>
</gene>
<dbReference type="InterPro" id="IPR025591">
    <property type="entry name" value="RloB"/>
</dbReference>